<sequence>MIVVVETASGADDLGRSAHASRGELRAPGGTRFLGRYREPLLGVEIAALWRLRAVSDEGSIRLLDTVVLELGSGRFVSLSHSQEGPACTVAATRDEVRWATEPELRMGREPGAEEWLDLVEPEDEAIVPPFPLPVRALEGWFGEGRYRDVFALAFGNGVNRLVLMTTDQFDLVCTTVEAALRRAELVAGNTGLRLVQEILRSDREG</sequence>
<evidence type="ECO:0000313" key="2">
    <source>
        <dbReference type="Proteomes" id="UP000274601"/>
    </source>
</evidence>
<dbReference type="Proteomes" id="UP000274601">
    <property type="component" value="Unassembled WGS sequence"/>
</dbReference>
<dbReference type="AlphaFoldDB" id="A0A495QMB3"/>
<reference evidence="1 2" key="1">
    <citation type="submission" date="2018-10" db="EMBL/GenBank/DDBJ databases">
        <title>Genomic Encyclopedia of Archaeal and Bacterial Type Strains, Phase II (KMG-II): from individual species to whole genera.</title>
        <authorList>
            <person name="Goeker M."/>
        </authorList>
    </citation>
    <scope>NUCLEOTIDE SEQUENCE [LARGE SCALE GENOMIC DNA]</scope>
    <source>
        <strain evidence="1 2">DSM 43383</strain>
    </source>
</reference>
<gene>
    <name evidence="1" type="ORF">BZB76_4270</name>
</gene>
<keyword evidence="2" id="KW-1185">Reference proteome</keyword>
<organism evidence="1 2">
    <name type="scientific">Actinomadura pelletieri DSM 43383</name>
    <dbReference type="NCBI Taxonomy" id="1120940"/>
    <lineage>
        <taxon>Bacteria</taxon>
        <taxon>Bacillati</taxon>
        <taxon>Actinomycetota</taxon>
        <taxon>Actinomycetes</taxon>
        <taxon>Streptosporangiales</taxon>
        <taxon>Thermomonosporaceae</taxon>
        <taxon>Actinomadura</taxon>
    </lineage>
</organism>
<dbReference type="EMBL" id="RBWU01000004">
    <property type="protein sequence ID" value="RKS73571.1"/>
    <property type="molecule type" value="Genomic_DNA"/>
</dbReference>
<evidence type="ECO:0000313" key="1">
    <source>
        <dbReference type="EMBL" id="RKS73571.1"/>
    </source>
</evidence>
<accession>A0A495QMB3</accession>
<comment type="caution">
    <text evidence="1">The sequence shown here is derived from an EMBL/GenBank/DDBJ whole genome shotgun (WGS) entry which is preliminary data.</text>
</comment>
<name>A0A495QMB3_9ACTN</name>
<proteinExistence type="predicted"/>
<protein>
    <submittedName>
        <fullName evidence="1">Uncharacterized protein</fullName>
    </submittedName>
</protein>